<dbReference type="EMBL" id="OIVN01002613">
    <property type="protein sequence ID" value="SPD05054.1"/>
    <property type="molecule type" value="Genomic_DNA"/>
</dbReference>
<protein>
    <submittedName>
        <fullName evidence="1">Uncharacterized protein</fullName>
    </submittedName>
</protein>
<organism evidence="1">
    <name type="scientific">Fagus sylvatica</name>
    <name type="common">Beechnut</name>
    <dbReference type="NCBI Taxonomy" id="28930"/>
    <lineage>
        <taxon>Eukaryota</taxon>
        <taxon>Viridiplantae</taxon>
        <taxon>Streptophyta</taxon>
        <taxon>Embryophyta</taxon>
        <taxon>Tracheophyta</taxon>
        <taxon>Spermatophyta</taxon>
        <taxon>Magnoliopsida</taxon>
        <taxon>eudicotyledons</taxon>
        <taxon>Gunneridae</taxon>
        <taxon>Pentapetalae</taxon>
        <taxon>rosids</taxon>
        <taxon>fabids</taxon>
        <taxon>Fagales</taxon>
        <taxon>Fagaceae</taxon>
        <taxon>Fagus</taxon>
    </lineage>
</organism>
<dbReference type="AlphaFoldDB" id="A0A2N9H0E1"/>
<sequence length="66" mass="7512">MQQRPSSSFDDHCVINMGHQPAQGKQCPMKKMDVMDGLPVKDLSLGTKKRRGFLKLLMSQSKDWYG</sequence>
<evidence type="ECO:0000313" key="1">
    <source>
        <dbReference type="EMBL" id="SPD05054.1"/>
    </source>
</evidence>
<name>A0A2N9H0E1_FAGSY</name>
<gene>
    <name evidence="1" type="ORF">FSB_LOCUS32936</name>
</gene>
<proteinExistence type="predicted"/>
<accession>A0A2N9H0E1</accession>
<reference evidence="1" key="1">
    <citation type="submission" date="2018-02" db="EMBL/GenBank/DDBJ databases">
        <authorList>
            <person name="Cohen D.B."/>
            <person name="Kent A.D."/>
        </authorList>
    </citation>
    <scope>NUCLEOTIDE SEQUENCE</scope>
</reference>